<dbReference type="AlphaFoldDB" id="A0A6M0Q314"/>
<sequence length="199" mass="23566">MNQEIEIEFKNLVTKEEFEGLLKEFSISNHQFILQQNHYFDTTSFSLKDHKAALRIRYKNNSYTLTLKQTINKGILETHQDLSENEAQSMLQGGLLIQGDIRTLIDDLNIDSKEIQYLGTLETNRAETNYLNGTLVFDHSHYLNKNDYEIEYEVTDYEKGLQNFNHLLQKHQIDIRETNNKIQRFFIEKQKGMGVHREY</sequence>
<dbReference type="EMBL" id="JAAIWM010000001">
    <property type="protein sequence ID" value="NEY70602.1"/>
    <property type="molecule type" value="Genomic_DNA"/>
</dbReference>
<protein>
    <submittedName>
        <fullName evidence="2">CYTH domain-containing protein</fullName>
    </submittedName>
</protein>
<evidence type="ECO:0000313" key="2">
    <source>
        <dbReference type="EMBL" id="NEY70602.1"/>
    </source>
</evidence>
<gene>
    <name evidence="2" type="ORF">G4D63_02505</name>
</gene>
<dbReference type="RefSeq" id="WP_163177357.1">
    <property type="nucleotide sequence ID" value="NZ_JAAIWM010000001.1"/>
</dbReference>
<name>A0A6M0Q314_9BACI</name>
<reference evidence="2 3" key="1">
    <citation type="submission" date="2020-02" db="EMBL/GenBank/DDBJ databases">
        <title>Bacillus aquiflavi sp. nov., isolated from yellow water of strong flavor Chinese baijiu in Yibin region of China.</title>
        <authorList>
            <person name="Xie J."/>
        </authorList>
    </citation>
    <scope>NUCLEOTIDE SEQUENCE [LARGE SCALE GENOMIC DNA]</scope>
    <source>
        <strain evidence="2 3">SA4</strain>
    </source>
</reference>
<dbReference type="Proteomes" id="UP000481043">
    <property type="component" value="Unassembled WGS sequence"/>
</dbReference>
<dbReference type="InterPro" id="IPR009195">
    <property type="entry name" value="Uncharacterised_YjbK"/>
</dbReference>
<accession>A0A6M0Q314</accession>
<dbReference type="PROSITE" id="PS51707">
    <property type="entry name" value="CYTH"/>
    <property type="match status" value="1"/>
</dbReference>
<keyword evidence="3" id="KW-1185">Reference proteome</keyword>
<feature type="domain" description="CYTH" evidence="1">
    <location>
        <begin position="4"/>
        <end position="192"/>
    </location>
</feature>
<dbReference type="CDD" id="cd07762">
    <property type="entry name" value="CYTH-like_Pase_1"/>
    <property type="match status" value="1"/>
</dbReference>
<dbReference type="Pfam" id="PF01928">
    <property type="entry name" value="CYTH"/>
    <property type="match status" value="1"/>
</dbReference>
<dbReference type="SMART" id="SM01118">
    <property type="entry name" value="CYTH"/>
    <property type="match status" value="1"/>
</dbReference>
<comment type="caution">
    <text evidence="2">The sequence shown here is derived from an EMBL/GenBank/DDBJ whole genome shotgun (WGS) entry which is preliminary data.</text>
</comment>
<dbReference type="Gene3D" id="2.40.320.10">
    <property type="entry name" value="Hypothetical Protein Pfu-838710-001"/>
    <property type="match status" value="1"/>
</dbReference>
<dbReference type="PIRSF" id="PIRSF012526">
    <property type="entry name" value="CYTH_UCP012526"/>
    <property type="match status" value="1"/>
</dbReference>
<dbReference type="SUPFAM" id="SSF55154">
    <property type="entry name" value="CYTH-like phosphatases"/>
    <property type="match status" value="1"/>
</dbReference>
<dbReference type="InterPro" id="IPR033469">
    <property type="entry name" value="CYTH-like_dom_sf"/>
</dbReference>
<proteinExistence type="predicted"/>
<evidence type="ECO:0000259" key="1">
    <source>
        <dbReference type="PROSITE" id="PS51707"/>
    </source>
</evidence>
<organism evidence="2 3">
    <name type="scientific">Bacillus mesophilus</name>
    <dbReference type="NCBI Taxonomy" id="1808955"/>
    <lineage>
        <taxon>Bacteria</taxon>
        <taxon>Bacillati</taxon>
        <taxon>Bacillota</taxon>
        <taxon>Bacilli</taxon>
        <taxon>Bacillales</taxon>
        <taxon>Bacillaceae</taxon>
        <taxon>Bacillus</taxon>
    </lineage>
</organism>
<dbReference type="InterPro" id="IPR023577">
    <property type="entry name" value="CYTH_domain"/>
</dbReference>
<evidence type="ECO:0000313" key="3">
    <source>
        <dbReference type="Proteomes" id="UP000481043"/>
    </source>
</evidence>